<evidence type="ECO:0000256" key="2">
    <source>
        <dbReference type="ARBA" id="ARBA00022692"/>
    </source>
</evidence>
<evidence type="ECO:0000313" key="8">
    <source>
        <dbReference type="EnsemblMetazoa" id="Aqu2.1.28038_001"/>
    </source>
</evidence>
<dbReference type="InterPro" id="IPR036445">
    <property type="entry name" value="GPCR_2_extracell_dom_sf"/>
</dbReference>
<feature type="domain" description="G-protein coupled receptors family 2 profile 1" evidence="7">
    <location>
        <begin position="32"/>
        <end position="108"/>
    </location>
</feature>
<organism evidence="8">
    <name type="scientific">Amphimedon queenslandica</name>
    <name type="common">Sponge</name>
    <dbReference type="NCBI Taxonomy" id="400682"/>
    <lineage>
        <taxon>Eukaryota</taxon>
        <taxon>Metazoa</taxon>
        <taxon>Porifera</taxon>
        <taxon>Demospongiae</taxon>
        <taxon>Heteroscleromorpha</taxon>
        <taxon>Haplosclerida</taxon>
        <taxon>Niphatidae</taxon>
        <taxon>Amphimedon</taxon>
    </lineage>
</organism>
<keyword evidence="2 6" id="KW-0812">Transmembrane</keyword>
<evidence type="ECO:0000256" key="3">
    <source>
        <dbReference type="ARBA" id="ARBA00022989"/>
    </source>
</evidence>
<dbReference type="InterPro" id="IPR001879">
    <property type="entry name" value="GPCR_2_extracellular_dom"/>
</dbReference>
<dbReference type="SUPFAM" id="SSF81321">
    <property type="entry name" value="Family A G protein-coupled receptor-like"/>
    <property type="match status" value="1"/>
</dbReference>
<dbReference type="PANTHER" id="PTHR45692:SF1">
    <property type="entry name" value="G-PROTEIN COUPLED RECEPTORS FAMILY 2 PROFILE 2 DOMAIN-CONTAINING PROTEIN"/>
    <property type="match status" value="1"/>
</dbReference>
<name>A0A1X7UJW2_AMPQE</name>
<feature type="transmembrane region" description="Helical" evidence="6">
    <location>
        <begin position="253"/>
        <end position="274"/>
    </location>
</feature>
<reference evidence="8" key="1">
    <citation type="submission" date="2017-05" db="UniProtKB">
        <authorList>
            <consortium name="EnsemblMetazoa"/>
        </authorList>
    </citation>
    <scope>IDENTIFICATION</scope>
</reference>
<dbReference type="PROSITE" id="PS50227">
    <property type="entry name" value="G_PROTEIN_RECEP_F2_3"/>
    <property type="match status" value="1"/>
</dbReference>
<feature type="region of interest" description="Disordered" evidence="5">
    <location>
        <begin position="422"/>
        <end position="444"/>
    </location>
</feature>
<dbReference type="Pfam" id="PF00002">
    <property type="entry name" value="7tm_2"/>
    <property type="match status" value="1"/>
</dbReference>
<dbReference type="AlphaFoldDB" id="A0A1X7UJW2"/>
<dbReference type="GO" id="GO:0004930">
    <property type="term" value="F:G protein-coupled receptor activity"/>
    <property type="evidence" value="ECO:0007669"/>
    <property type="project" value="InterPro"/>
</dbReference>
<sequence length="444" mass="49463">MLLSSVRHVLDSLGQKLSIQISVTAVERYDGCPSSFTIIPSHSGNPNLTITIVWPETNIGVLAVVDCPCGTNGTSGGGKLQATRYCGGDFTNGAVWDAPDVMRCNFSDLARAICRLKDLPVGERVRELETLTSDSSALGPTEVAASVSVLVSATGELEGNITLTTTFLDTVDNILVVNQKVLQESQESSNTSSSCRAFKAPFYIGVVVPFVLIYLFDWIIFVMIIVSLSRKTLSLKLNNVKTKKESRILKQQLMIAITLSILFGLGWGLGLLVTEDIYTSKTVHDVFSSIFVFLTGFHGLFLFVIYCLRSKEVRFVWKNVLFCKKGKEFSTSNFNRIHKTSTGTTTMMSHNLAVSLKKDQTCKFEEGSQMRLYNYTKKNEPRKKELNKSEEHIDLNCISHDDGQATLRFYTKKYQDQFETEVTSKVDSESQEPQYSVCNLDNDD</sequence>
<comment type="subcellular location">
    <subcellularLocation>
        <location evidence="1">Membrane</location>
        <topology evidence="1">Multi-pass membrane protein</topology>
    </subcellularLocation>
</comment>
<feature type="transmembrane region" description="Helical" evidence="6">
    <location>
        <begin position="202"/>
        <end position="226"/>
    </location>
</feature>
<proteinExistence type="predicted"/>
<accession>A0A1X7UJW2</accession>
<evidence type="ECO:0000256" key="1">
    <source>
        <dbReference type="ARBA" id="ARBA00004141"/>
    </source>
</evidence>
<dbReference type="EnsemblMetazoa" id="Aqu2.1.28038_001">
    <property type="protein sequence ID" value="Aqu2.1.28038_001"/>
    <property type="gene ID" value="Aqu2.1.28038"/>
</dbReference>
<dbReference type="OrthoDB" id="6134459at2759"/>
<evidence type="ECO:0000256" key="5">
    <source>
        <dbReference type="SAM" id="MobiDB-lite"/>
    </source>
</evidence>
<dbReference type="Gene3D" id="1.20.1070.10">
    <property type="entry name" value="Rhodopsin 7-helix transmembrane proteins"/>
    <property type="match status" value="1"/>
</dbReference>
<dbReference type="PANTHER" id="PTHR45692">
    <property type="entry name" value="G_PROTEIN_RECEP_F2_4 DOMAIN-CONTAINING PROTEIN"/>
    <property type="match status" value="1"/>
</dbReference>
<keyword evidence="4 6" id="KW-0472">Membrane</keyword>
<evidence type="ECO:0000256" key="6">
    <source>
        <dbReference type="SAM" id="Phobius"/>
    </source>
</evidence>
<dbReference type="InterPro" id="IPR000832">
    <property type="entry name" value="GPCR_2_secretin-like"/>
</dbReference>
<feature type="transmembrane region" description="Helical" evidence="6">
    <location>
        <begin position="286"/>
        <end position="308"/>
    </location>
</feature>
<dbReference type="GO" id="GO:0016020">
    <property type="term" value="C:membrane"/>
    <property type="evidence" value="ECO:0007669"/>
    <property type="project" value="UniProtKB-SubCell"/>
</dbReference>
<evidence type="ECO:0000259" key="7">
    <source>
        <dbReference type="PROSITE" id="PS50227"/>
    </source>
</evidence>
<protein>
    <recommendedName>
        <fullName evidence="7">G-protein coupled receptors family 2 profile 1 domain-containing protein</fullName>
    </recommendedName>
</protein>
<feature type="compositionally biased region" description="Polar residues" evidence="5">
    <location>
        <begin position="429"/>
        <end position="444"/>
    </location>
</feature>
<evidence type="ECO:0000256" key="4">
    <source>
        <dbReference type="ARBA" id="ARBA00023136"/>
    </source>
</evidence>
<keyword evidence="3 6" id="KW-1133">Transmembrane helix</keyword>
<dbReference type="InParanoid" id="A0A1X7UJW2"/>
<dbReference type="Gene3D" id="4.10.1240.10">
    <property type="entry name" value="GPCR, family 2, extracellular hormone receptor domain"/>
    <property type="match status" value="1"/>
</dbReference>